<protein>
    <submittedName>
        <fullName evidence="2">Uncharacterized protein</fullName>
    </submittedName>
</protein>
<sequence length="384" mass="43006">MNVDYDITFNVFVLSFLFISIKSQNKMGTRYWDEIDWYIKEGTDKLCEILNIGEEEEKSTNDNKQPTAWSTTTADAESNNTTEKENTNETGIDKTSCDRGSDIEEERPTSVEAATLGLKGKTKVDELSLWCRENRVYPPVFTLVVNTETDHITTVDLWNGLKFQSTSKPTLELAKEECSSAALTYIHSSQYREQPNPVVYQPTMPAYYVQDANQAFPAFPAMHPIPPPQMMMSPNHVMSQNHVMSSMMPYMQPPVINPYVMGADGLLYPRYFPATKYQYPPLPPGALPRYTPAVPPPRLSGHQVDKGLLHHNPRGHSNSVPKQFVPSQVECHSPSKSINTSSQNYILSDSPLPPSGDKCTTSRATESRPRKSKATLAISFANST</sequence>
<accession>H2ZAV2</accession>
<dbReference type="InParanoid" id="H2ZAV2"/>
<reference evidence="2" key="2">
    <citation type="submission" date="2025-08" db="UniProtKB">
        <authorList>
            <consortium name="Ensembl"/>
        </authorList>
    </citation>
    <scope>IDENTIFICATION</scope>
</reference>
<dbReference type="HOGENOM" id="CLU_719535_0_0_1"/>
<evidence type="ECO:0000256" key="1">
    <source>
        <dbReference type="SAM" id="MobiDB-lite"/>
    </source>
</evidence>
<reference evidence="2" key="3">
    <citation type="submission" date="2025-09" db="UniProtKB">
        <authorList>
            <consortium name="Ensembl"/>
        </authorList>
    </citation>
    <scope>IDENTIFICATION</scope>
</reference>
<feature type="region of interest" description="Disordered" evidence="1">
    <location>
        <begin position="288"/>
        <end position="384"/>
    </location>
</feature>
<dbReference type="Ensembl" id="ENSCSAVT00000014885.1">
    <property type="protein sequence ID" value="ENSCSAVP00000014717.1"/>
    <property type="gene ID" value="ENSCSAVG00000008598.1"/>
</dbReference>
<evidence type="ECO:0000313" key="3">
    <source>
        <dbReference type="Proteomes" id="UP000007875"/>
    </source>
</evidence>
<reference evidence="3" key="1">
    <citation type="submission" date="2003-08" db="EMBL/GenBank/DDBJ databases">
        <authorList>
            <person name="Birren B."/>
            <person name="Nusbaum C."/>
            <person name="Abebe A."/>
            <person name="Abouelleil A."/>
            <person name="Adekoya E."/>
            <person name="Ait-zahra M."/>
            <person name="Allen N."/>
            <person name="Allen T."/>
            <person name="An P."/>
            <person name="Anderson M."/>
            <person name="Anderson S."/>
            <person name="Arachchi H."/>
            <person name="Armbruster J."/>
            <person name="Bachantsang P."/>
            <person name="Baldwin J."/>
            <person name="Barry A."/>
            <person name="Bayul T."/>
            <person name="Blitshsteyn B."/>
            <person name="Bloom T."/>
            <person name="Blye J."/>
            <person name="Boguslavskiy L."/>
            <person name="Borowsky M."/>
            <person name="Boukhgalter B."/>
            <person name="Brunache A."/>
            <person name="Butler J."/>
            <person name="Calixte N."/>
            <person name="Calvo S."/>
            <person name="Camarata J."/>
            <person name="Campo K."/>
            <person name="Chang J."/>
            <person name="Cheshatsang Y."/>
            <person name="Citroen M."/>
            <person name="Collymore A."/>
            <person name="Considine T."/>
            <person name="Cook A."/>
            <person name="Cooke P."/>
            <person name="Corum B."/>
            <person name="Cuomo C."/>
            <person name="David R."/>
            <person name="Dawoe T."/>
            <person name="Degray S."/>
            <person name="Dodge S."/>
            <person name="Dooley K."/>
            <person name="Dorje P."/>
            <person name="Dorjee K."/>
            <person name="Dorris L."/>
            <person name="Duffey N."/>
            <person name="Dupes A."/>
            <person name="Elkins T."/>
            <person name="Engels R."/>
            <person name="Erickson J."/>
            <person name="Farina A."/>
            <person name="Faro S."/>
            <person name="Ferreira P."/>
            <person name="Fischer H."/>
            <person name="Fitzgerald M."/>
            <person name="Foley K."/>
            <person name="Gage D."/>
            <person name="Galagan J."/>
            <person name="Gearin G."/>
            <person name="Gnerre S."/>
            <person name="Gnirke A."/>
            <person name="Goyette A."/>
            <person name="Graham J."/>
            <person name="Grandbois E."/>
            <person name="Gyaltsen K."/>
            <person name="Hafez N."/>
            <person name="Hagopian D."/>
            <person name="Hagos B."/>
            <person name="Hall J."/>
            <person name="Hatcher B."/>
            <person name="Heller A."/>
            <person name="Higgins H."/>
            <person name="Honan T."/>
            <person name="Horn A."/>
            <person name="Houde N."/>
            <person name="Hughes L."/>
            <person name="Hulme W."/>
            <person name="Husby E."/>
            <person name="Iliev I."/>
            <person name="Jaffe D."/>
            <person name="Jones C."/>
            <person name="Kamal M."/>
            <person name="Kamat A."/>
            <person name="Kamvysselis M."/>
            <person name="Karlsson E."/>
            <person name="Kells C."/>
            <person name="Kieu A."/>
            <person name="Kisner P."/>
            <person name="Kodira C."/>
            <person name="Kulbokas E."/>
            <person name="Labutti K."/>
            <person name="Lama D."/>
            <person name="Landers T."/>
            <person name="Leger J."/>
            <person name="Levine S."/>
            <person name="Lewis D."/>
            <person name="Lewis T."/>
            <person name="Lindblad-toh K."/>
            <person name="Liu X."/>
            <person name="Lokyitsang T."/>
            <person name="Lokyitsang Y."/>
            <person name="Lucien O."/>
            <person name="Lui A."/>
            <person name="Ma L.J."/>
            <person name="Mabbitt R."/>
            <person name="Macdonald J."/>
            <person name="Maclean C."/>
            <person name="Major J."/>
            <person name="Manning J."/>
            <person name="Marabella R."/>
            <person name="Maru K."/>
            <person name="Matthews C."/>
            <person name="Mauceli E."/>
            <person name="Mccarthy M."/>
            <person name="Mcdonough S."/>
            <person name="Mcghee T."/>
            <person name="Meldrim J."/>
            <person name="Meneus L."/>
            <person name="Mesirov J."/>
            <person name="Mihalev A."/>
            <person name="Mihova T."/>
            <person name="Mikkelsen T."/>
            <person name="Mlenga V."/>
            <person name="Moru K."/>
            <person name="Mozes J."/>
            <person name="Mulrain L."/>
            <person name="Munson G."/>
            <person name="Naylor J."/>
            <person name="Newes C."/>
            <person name="Nguyen C."/>
            <person name="Nguyen N."/>
            <person name="Nguyen T."/>
            <person name="Nicol R."/>
            <person name="Nielsen C."/>
            <person name="Nizzari M."/>
            <person name="Norbu C."/>
            <person name="Norbu N."/>
            <person name="O'donnell P."/>
            <person name="Okoawo O."/>
            <person name="O'leary S."/>
            <person name="Omotosho B."/>
            <person name="O'neill K."/>
            <person name="Osman S."/>
            <person name="Parker S."/>
            <person name="Perrin D."/>
            <person name="Phunkhang P."/>
            <person name="Piqani B."/>
            <person name="Purcell S."/>
            <person name="Rachupka T."/>
            <person name="Ramasamy U."/>
            <person name="Rameau R."/>
            <person name="Ray V."/>
            <person name="Raymond C."/>
            <person name="Retta R."/>
            <person name="Richardson S."/>
            <person name="Rise C."/>
            <person name="Rodriguez J."/>
            <person name="Rogers J."/>
            <person name="Rogov P."/>
            <person name="Rutman M."/>
            <person name="Schupbach R."/>
            <person name="Seaman C."/>
            <person name="Settipalli S."/>
            <person name="Sharpe T."/>
            <person name="Sheridan J."/>
            <person name="Sherpa N."/>
            <person name="Shi J."/>
            <person name="Smirnov S."/>
            <person name="Smith C."/>
            <person name="Sougnez C."/>
            <person name="Spencer B."/>
            <person name="Stalker J."/>
            <person name="Stange-thomann N."/>
            <person name="Stavropoulos S."/>
            <person name="Stetson K."/>
            <person name="Stone C."/>
            <person name="Stone S."/>
            <person name="Stubbs M."/>
            <person name="Talamas J."/>
            <person name="Tchuinga P."/>
            <person name="Tenzing P."/>
            <person name="Tesfaye S."/>
            <person name="Theodore J."/>
            <person name="Thoulutsang Y."/>
            <person name="Topham K."/>
            <person name="Towey S."/>
            <person name="Tsamla T."/>
            <person name="Tsomo N."/>
            <person name="Vallee D."/>
            <person name="Vassiliev H."/>
            <person name="Venkataraman V."/>
            <person name="Vinson J."/>
            <person name="Vo A."/>
            <person name="Wade C."/>
            <person name="Wang S."/>
            <person name="Wangchuk T."/>
            <person name="Wangdi T."/>
            <person name="Whittaker C."/>
            <person name="Wilkinson J."/>
            <person name="Wu Y."/>
            <person name="Wyman D."/>
            <person name="Yadav S."/>
            <person name="Yang S."/>
            <person name="Yang X."/>
            <person name="Yeager S."/>
            <person name="Yee E."/>
            <person name="Young G."/>
            <person name="Zainoun J."/>
            <person name="Zembeck L."/>
            <person name="Zimmer A."/>
            <person name="Zody M."/>
            <person name="Lander E."/>
        </authorList>
    </citation>
    <scope>NUCLEOTIDE SEQUENCE [LARGE SCALE GENOMIC DNA]</scope>
</reference>
<feature type="region of interest" description="Disordered" evidence="1">
    <location>
        <begin position="56"/>
        <end position="110"/>
    </location>
</feature>
<proteinExistence type="predicted"/>
<dbReference type="GeneTree" id="ENSGT00390000014561"/>
<feature type="compositionally biased region" description="Basic and acidic residues" evidence="1">
    <location>
        <begin position="82"/>
        <end position="109"/>
    </location>
</feature>
<feature type="compositionally biased region" description="Polar residues" evidence="1">
    <location>
        <begin position="334"/>
        <end position="347"/>
    </location>
</feature>
<dbReference type="AlphaFoldDB" id="H2ZAV2"/>
<evidence type="ECO:0000313" key="2">
    <source>
        <dbReference type="Ensembl" id="ENSCSAVP00000014717.1"/>
    </source>
</evidence>
<dbReference type="Proteomes" id="UP000007875">
    <property type="component" value="Unassembled WGS sequence"/>
</dbReference>
<feature type="compositionally biased region" description="Polar residues" evidence="1">
    <location>
        <begin position="62"/>
        <end position="76"/>
    </location>
</feature>
<keyword evidence="3" id="KW-1185">Reference proteome</keyword>
<dbReference type="OMA" id="LWNGLKF"/>
<name>H2ZAV2_CIOSA</name>
<organism evidence="2 3">
    <name type="scientific">Ciona savignyi</name>
    <name type="common">Pacific transparent sea squirt</name>
    <dbReference type="NCBI Taxonomy" id="51511"/>
    <lineage>
        <taxon>Eukaryota</taxon>
        <taxon>Metazoa</taxon>
        <taxon>Chordata</taxon>
        <taxon>Tunicata</taxon>
        <taxon>Ascidiacea</taxon>
        <taxon>Phlebobranchia</taxon>
        <taxon>Cionidae</taxon>
        <taxon>Ciona</taxon>
    </lineage>
</organism>